<dbReference type="RefSeq" id="WP_171435247.1">
    <property type="nucleotide sequence ID" value="NZ_JABFJV010000064.1"/>
</dbReference>
<evidence type="ECO:0000313" key="1">
    <source>
        <dbReference type="EMBL" id="NOK34280.1"/>
    </source>
</evidence>
<dbReference type="EMBL" id="JABFJV010000064">
    <property type="protein sequence ID" value="NOK34280.1"/>
    <property type="molecule type" value="Genomic_DNA"/>
</dbReference>
<gene>
    <name evidence="1" type="ORF">HMI49_13845</name>
</gene>
<evidence type="ECO:0000313" key="2">
    <source>
        <dbReference type="Proteomes" id="UP000563426"/>
    </source>
</evidence>
<keyword evidence="2" id="KW-1185">Reference proteome</keyword>
<name>A0A7Y4NR32_9BACT</name>
<dbReference type="AlphaFoldDB" id="A0A7Y4NR32"/>
<dbReference type="Proteomes" id="UP000563426">
    <property type="component" value="Unassembled WGS sequence"/>
</dbReference>
<comment type="caution">
    <text evidence="1">The sequence shown here is derived from an EMBL/GenBank/DDBJ whole genome shotgun (WGS) entry which is preliminary data.</text>
</comment>
<protein>
    <submittedName>
        <fullName evidence="1">Uncharacterized protein</fullName>
    </submittedName>
</protein>
<proteinExistence type="predicted"/>
<accession>A0A7Y4NR32</accession>
<organism evidence="1 2">
    <name type="scientific">Corallococcus exercitus</name>
    <dbReference type="NCBI Taxonomy" id="2316736"/>
    <lineage>
        <taxon>Bacteria</taxon>
        <taxon>Pseudomonadati</taxon>
        <taxon>Myxococcota</taxon>
        <taxon>Myxococcia</taxon>
        <taxon>Myxococcales</taxon>
        <taxon>Cystobacterineae</taxon>
        <taxon>Myxococcaceae</taxon>
        <taxon>Corallococcus</taxon>
    </lineage>
</organism>
<sequence>MTVNSNQVRAKAKAFVDALAGMTARQREQEPSPHYVESYNQLLALAKEAAPNIDPRLWPSRVDYHPAAGASAQVKYVELHTYAGEILNLLPRQLGMVAIR</sequence>
<reference evidence="1 2" key="1">
    <citation type="submission" date="2020-05" db="EMBL/GenBank/DDBJ databases">
        <authorList>
            <person name="Whitworth D."/>
        </authorList>
    </citation>
    <scope>NUCLEOTIDE SEQUENCE [LARGE SCALE GENOMIC DNA]</scope>
    <source>
        <strain evidence="1 2">AB043B</strain>
    </source>
</reference>